<accession>A0A821HQ14</accession>
<keyword evidence="3" id="KW-1185">Reference proteome</keyword>
<sequence>PNPSISQHHRRLPHQYQNQPQYKNFNNHNMIPSSLSASPPTPTPMNINQLSPFYVQQASYLPMSTTATDSRKSKY</sequence>
<dbReference type="Proteomes" id="UP000663873">
    <property type="component" value="Unassembled WGS sequence"/>
</dbReference>
<evidence type="ECO:0000256" key="1">
    <source>
        <dbReference type="SAM" id="MobiDB-lite"/>
    </source>
</evidence>
<dbReference type="EMBL" id="CAJOBP010033540">
    <property type="protein sequence ID" value="CAF4688861.1"/>
    <property type="molecule type" value="Genomic_DNA"/>
</dbReference>
<evidence type="ECO:0000313" key="3">
    <source>
        <dbReference type="Proteomes" id="UP000663873"/>
    </source>
</evidence>
<comment type="caution">
    <text evidence="2">The sequence shown here is derived from an EMBL/GenBank/DDBJ whole genome shotgun (WGS) entry which is preliminary data.</text>
</comment>
<evidence type="ECO:0000313" key="2">
    <source>
        <dbReference type="EMBL" id="CAF4688861.1"/>
    </source>
</evidence>
<proteinExistence type="predicted"/>
<dbReference type="AlphaFoldDB" id="A0A821HQ14"/>
<gene>
    <name evidence="2" type="ORF">UJA718_LOCUS35643</name>
</gene>
<feature type="compositionally biased region" description="Polar residues" evidence="1">
    <location>
        <begin position="15"/>
        <end position="31"/>
    </location>
</feature>
<reference evidence="2" key="1">
    <citation type="submission" date="2021-02" db="EMBL/GenBank/DDBJ databases">
        <authorList>
            <person name="Nowell W R."/>
        </authorList>
    </citation>
    <scope>NUCLEOTIDE SEQUENCE</scope>
</reference>
<organism evidence="2 3">
    <name type="scientific">Rotaria socialis</name>
    <dbReference type="NCBI Taxonomy" id="392032"/>
    <lineage>
        <taxon>Eukaryota</taxon>
        <taxon>Metazoa</taxon>
        <taxon>Spiralia</taxon>
        <taxon>Gnathifera</taxon>
        <taxon>Rotifera</taxon>
        <taxon>Eurotatoria</taxon>
        <taxon>Bdelloidea</taxon>
        <taxon>Philodinida</taxon>
        <taxon>Philodinidae</taxon>
        <taxon>Rotaria</taxon>
    </lineage>
</organism>
<protein>
    <submittedName>
        <fullName evidence="2">Uncharacterized protein</fullName>
    </submittedName>
</protein>
<name>A0A821HQ14_9BILA</name>
<feature type="non-terminal residue" evidence="2">
    <location>
        <position position="1"/>
    </location>
</feature>
<feature type="region of interest" description="Disordered" evidence="1">
    <location>
        <begin position="1"/>
        <end position="48"/>
    </location>
</feature>